<dbReference type="EMBL" id="JARBDR010000337">
    <property type="protein sequence ID" value="KAJ8315828.1"/>
    <property type="molecule type" value="Genomic_DNA"/>
</dbReference>
<dbReference type="PROSITE" id="PS51645">
    <property type="entry name" value="PHR_CRY_ALPHA_BETA"/>
    <property type="match status" value="1"/>
</dbReference>
<gene>
    <name evidence="2" type="ORF">KUTeg_007978</name>
</gene>
<dbReference type="InterPro" id="IPR036155">
    <property type="entry name" value="Crypto/Photolyase_N_sf"/>
</dbReference>
<dbReference type="Pfam" id="PF00875">
    <property type="entry name" value="DNA_photolyase"/>
    <property type="match status" value="1"/>
</dbReference>
<accession>A0ABQ9FER1</accession>
<evidence type="ECO:0000313" key="3">
    <source>
        <dbReference type="Proteomes" id="UP001217089"/>
    </source>
</evidence>
<feature type="domain" description="Photolyase/cryptochrome alpha/beta" evidence="1">
    <location>
        <begin position="1"/>
        <end position="58"/>
    </location>
</feature>
<keyword evidence="3" id="KW-1185">Reference proteome</keyword>
<protein>
    <recommendedName>
        <fullName evidence="1">Photolyase/cryptochrome alpha/beta domain-containing protein</fullName>
    </recommendedName>
</protein>
<sequence>MLVQQVGSIFFVHEPEWGVNRLSFETDPEPIWTARDNAVRNLCLEKNVQCIESVSHTLWDSREIIEKNGGTPPLTFGLFNLVTSTIGEPPKPVEDVDFSSFTIPVNDDHDNSFAIPTLEKLGICGFFLMNVLSKSLVLTFL</sequence>
<dbReference type="Gene3D" id="3.40.50.620">
    <property type="entry name" value="HUPs"/>
    <property type="match status" value="1"/>
</dbReference>
<dbReference type="InterPro" id="IPR006050">
    <property type="entry name" value="DNA_photolyase_N"/>
</dbReference>
<dbReference type="SUPFAM" id="SSF52425">
    <property type="entry name" value="Cryptochrome/photolyase, N-terminal domain"/>
    <property type="match status" value="1"/>
</dbReference>
<proteinExistence type="predicted"/>
<name>A0ABQ9FER1_TEGGR</name>
<dbReference type="InterPro" id="IPR014729">
    <property type="entry name" value="Rossmann-like_a/b/a_fold"/>
</dbReference>
<reference evidence="2 3" key="1">
    <citation type="submission" date="2022-12" db="EMBL/GenBank/DDBJ databases">
        <title>Chromosome-level genome of Tegillarca granosa.</title>
        <authorList>
            <person name="Kim J."/>
        </authorList>
    </citation>
    <scope>NUCLEOTIDE SEQUENCE [LARGE SCALE GENOMIC DNA]</scope>
    <source>
        <strain evidence="2">Teg-2019</strain>
        <tissue evidence="2">Adductor muscle</tissue>
    </source>
</reference>
<evidence type="ECO:0000313" key="2">
    <source>
        <dbReference type="EMBL" id="KAJ8315828.1"/>
    </source>
</evidence>
<dbReference type="Gene3D" id="1.25.40.80">
    <property type="match status" value="1"/>
</dbReference>
<dbReference type="InterPro" id="IPR002081">
    <property type="entry name" value="Cryptochrome/DNA_photolyase_1"/>
</dbReference>
<organism evidence="2 3">
    <name type="scientific">Tegillarca granosa</name>
    <name type="common">Malaysian cockle</name>
    <name type="synonym">Anadara granosa</name>
    <dbReference type="NCBI Taxonomy" id="220873"/>
    <lineage>
        <taxon>Eukaryota</taxon>
        <taxon>Metazoa</taxon>
        <taxon>Spiralia</taxon>
        <taxon>Lophotrochozoa</taxon>
        <taxon>Mollusca</taxon>
        <taxon>Bivalvia</taxon>
        <taxon>Autobranchia</taxon>
        <taxon>Pteriomorphia</taxon>
        <taxon>Arcoida</taxon>
        <taxon>Arcoidea</taxon>
        <taxon>Arcidae</taxon>
        <taxon>Tegillarca</taxon>
    </lineage>
</organism>
<dbReference type="PANTHER" id="PTHR11455">
    <property type="entry name" value="CRYPTOCHROME"/>
    <property type="match status" value="1"/>
</dbReference>
<dbReference type="Proteomes" id="UP001217089">
    <property type="component" value="Unassembled WGS sequence"/>
</dbReference>
<evidence type="ECO:0000259" key="1">
    <source>
        <dbReference type="PROSITE" id="PS51645"/>
    </source>
</evidence>
<dbReference type="PANTHER" id="PTHR11455:SF17">
    <property type="entry name" value="CRYPTOCHROME-1"/>
    <property type="match status" value="1"/>
</dbReference>
<comment type="caution">
    <text evidence="2">The sequence shown here is derived from an EMBL/GenBank/DDBJ whole genome shotgun (WGS) entry which is preliminary data.</text>
</comment>